<evidence type="ECO:0000313" key="2">
    <source>
        <dbReference type="EMBL" id="GGT89042.1"/>
    </source>
</evidence>
<dbReference type="RefSeq" id="WP_126450473.1">
    <property type="nucleotide sequence ID" value="NZ_AP018553.1"/>
</dbReference>
<dbReference type="AlphaFoldDB" id="A0A348B580"/>
<keyword evidence="3" id="KW-1185">Reference proteome</keyword>
<dbReference type="OrthoDB" id="43977at2157"/>
<dbReference type="NCBIfam" id="TIGR03698">
    <property type="entry name" value="clan_AA_DTGF"/>
    <property type="match status" value="1"/>
</dbReference>
<dbReference type="EMBL" id="BMQS01000003">
    <property type="protein sequence ID" value="GGT89042.1"/>
    <property type="molecule type" value="Genomic_DNA"/>
</dbReference>
<dbReference type="GeneID" id="38667205"/>
<dbReference type="Proteomes" id="UP000276741">
    <property type="component" value="Chromosome"/>
</dbReference>
<reference evidence="1" key="3">
    <citation type="journal article" date="2019" name="BMC Res. Notes">
        <title>Complete genome sequence of the Sulfodiicoccus acidiphilus strain HS-1T, the first crenarchaeon that lacks polB3, isolated from an acidic hot spring in Ohwaku-dani, Hakone, Japan.</title>
        <authorList>
            <person name="Sakai H.D."/>
            <person name="Kurosawa N."/>
        </authorList>
    </citation>
    <scope>NUCLEOTIDE SEQUENCE</scope>
    <source>
        <strain evidence="1">HS-1</strain>
    </source>
</reference>
<dbReference type="KEGG" id="sacd:HS1genome_1721"/>
<accession>A0A348B580</accession>
<reference evidence="2" key="4">
    <citation type="submission" date="2020-09" db="EMBL/GenBank/DDBJ databases">
        <authorList>
            <person name="Sun Q."/>
            <person name="Ohkuma M."/>
        </authorList>
    </citation>
    <scope>NUCLEOTIDE SEQUENCE</scope>
    <source>
        <strain evidence="2">JCM 31740</strain>
    </source>
</reference>
<sequence>MEFELQVEGVRIKAKMDTGFEGELMVGKETFDGIPFEPSLGPRVCTASMECYSSFVKLSRVRAFGKEMVVEVLNLPAIEKNLVGEAFLKKLKIVIDYKRSEVGDP</sequence>
<dbReference type="InterPro" id="IPR022274">
    <property type="entry name" value="Peptidase_asp_AF0612"/>
</dbReference>
<protein>
    <submittedName>
        <fullName evidence="1">Peptidase</fullName>
    </submittedName>
</protein>
<evidence type="ECO:0000313" key="1">
    <source>
        <dbReference type="EMBL" id="BBD73332.1"/>
    </source>
</evidence>
<dbReference type="EMBL" id="AP018553">
    <property type="protein sequence ID" value="BBD73332.1"/>
    <property type="molecule type" value="Genomic_DNA"/>
</dbReference>
<dbReference type="Proteomes" id="UP000616143">
    <property type="component" value="Unassembled WGS sequence"/>
</dbReference>
<reference evidence="2" key="1">
    <citation type="journal article" date="2014" name="Int. J. Syst. Evol. Microbiol.">
        <title>Complete genome sequence of Corynebacterium casei LMG S-19264T (=DSM 44701T), isolated from a smear-ripened cheese.</title>
        <authorList>
            <consortium name="US DOE Joint Genome Institute (JGI-PGF)"/>
            <person name="Walter F."/>
            <person name="Albersmeier A."/>
            <person name="Kalinowski J."/>
            <person name="Ruckert C."/>
        </authorList>
    </citation>
    <scope>NUCLEOTIDE SEQUENCE</scope>
    <source>
        <strain evidence="2">JCM 31740</strain>
    </source>
</reference>
<name>A0A348B580_9CREN</name>
<evidence type="ECO:0000313" key="3">
    <source>
        <dbReference type="Proteomes" id="UP000276741"/>
    </source>
</evidence>
<organism evidence="1 3">
    <name type="scientific">Sulfodiicoccus acidiphilus</name>
    <dbReference type="NCBI Taxonomy" id="1670455"/>
    <lineage>
        <taxon>Archaea</taxon>
        <taxon>Thermoproteota</taxon>
        <taxon>Thermoprotei</taxon>
        <taxon>Sulfolobales</taxon>
        <taxon>Sulfolobaceae</taxon>
        <taxon>Sulfodiicoccus</taxon>
    </lineage>
</organism>
<proteinExistence type="predicted"/>
<reference evidence="3" key="2">
    <citation type="submission" date="2018-04" db="EMBL/GenBank/DDBJ databases">
        <title>Complete genome sequence of Sulfodiicoccus acidiphilus strain HS-1.</title>
        <authorList>
            <person name="Sakai H.D."/>
            <person name="Kurosawa N."/>
        </authorList>
    </citation>
    <scope>NUCLEOTIDE SEQUENCE [LARGE SCALE GENOMIC DNA]</scope>
    <source>
        <strain evidence="3">HS-1</strain>
    </source>
</reference>
<gene>
    <name evidence="2" type="ORF">GCM10007116_03580</name>
    <name evidence="1" type="ORF">HS1genome_1721</name>
</gene>